<protein>
    <submittedName>
        <fullName evidence="2">Strigolactones hydrolase CXE15-like</fullName>
    </submittedName>
</protein>
<evidence type="ECO:0000313" key="2">
    <source>
        <dbReference type="RefSeq" id="XP_075077988.1"/>
    </source>
</evidence>
<name>A0AC58RZ15_TOBAC</name>
<proteinExistence type="predicted"/>
<sequence length="314" mass="34502">MATTLSHSSLYPLHSLSSSCFSSTICSSLCPFTCCPSSFSFPTQFSTNLEIPVLSSCYSQIQQLFPFAIKHHHPILLFVGVDSPPLDTQTFLATFSVLGAIALSLFLGLKGDPVPCDRCAGNGGTKCVFCNDGKMTTEKGLVDCKVCKGAGDSAGGNIAHNLAIRLRVGSIELAPVRVRGYVYLLPFFGGTTRTKFEAEGPKEAFLNIELIDRFWRLSVPIGETTDHPLVNPFGPNSPDLEKIDLDPILVIVGGYDLLKDRAEDYAKRLKEWGKKIEYVEFEGQQHGFFTIYPNSKPSKKLMLTIKKFIRDNSS</sequence>
<dbReference type="Proteomes" id="UP000790787">
    <property type="component" value="Chromosome 9"/>
</dbReference>
<accession>A0AC58RZ15</accession>
<evidence type="ECO:0000313" key="1">
    <source>
        <dbReference type="Proteomes" id="UP000790787"/>
    </source>
</evidence>
<reference evidence="2" key="2">
    <citation type="submission" date="2025-08" db="UniProtKB">
        <authorList>
            <consortium name="RefSeq"/>
        </authorList>
    </citation>
    <scope>IDENTIFICATION</scope>
    <source>
        <tissue evidence="2">Leaf</tissue>
    </source>
</reference>
<keyword evidence="1" id="KW-1185">Reference proteome</keyword>
<gene>
    <name evidence="2" type="primary">LOC107802943</name>
</gene>
<organism evidence="1 2">
    <name type="scientific">Nicotiana tabacum</name>
    <name type="common">Common tobacco</name>
    <dbReference type="NCBI Taxonomy" id="4097"/>
    <lineage>
        <taxon>Eukaryota</taxon>
        <taxon>Viridiplantae</taxon>
        <taxon>Streptophyta</taxon>
        <taxon>Embryophyta</taxon>
        <taxon>Tracheophyta</taxon>
        <taxon>Spermatophyta</taxon>
        <taxon>Magnoliopsida</taxon>
        <taxon>eudicotyledons</taxon>
        <taxon>Gunneridae</taxon>
        <taxon>Pentapetalae</taxon>
        <taxon>asterids</taxon>
        <taxon>lamiids</taxon>
        <taxon>Solanales</taxon>
        <taxon>Solanaceae</taxon>
        <taxon>Nicotianoideae</taxon>
        <taxon>Nicotianeae</taxon>
        <taxon>Nicotiana</taxon>
    </lineage>
</organism>
<reference evidence="1" key="1">
    <citation type="journal article" date="2014" name="Nat. Commun.">
        <title>The tobacco genome sequence and its comparison with those of tomato and potato.</title>
        <authorList>
            <person name="Sierro N."/>
            <person name="Battey J.N."/>
            <person name="Ouadi S."/>
            <person name="Bakaher N."/>
            <person name="Bovet L."/>
            <person name="Willig A."/>
            <person name="Goepfert S."/>
            <person name="Peitsch M.C."/>
            <person name="Ivanov N.V."/>
        </authorList>
    </citation>
    <scope>NUCLEOTIDE SEQUENCE [LARGE SCALE GENOMIC DNA]</scope>
</reference>
<dbReference type="RefSeq" id="XP_075077988.1">
    <property type="nucleotide sequence ID" value="XM_075221887.1"/>
</dbReference>